<dbReference type="CDD" id="cd01425">
    <property type="entry name" value="RPS2"/>
    <property type="match status" value="1"/>
</dbReference>
<evidence type="ECO:0000256" key="4">
    <source>
        <dbReference type="ARBA" id="ARBA00035256"/>
    </source>
</evidence>
<organism evidence="7 8">
    <name type="scientific">Granulimonas faecalis</name>
    <dbReference type="NCBI Taxonomy" id="2894155"/>
    <lineage>
        <taxon>Bacteria</taxon>
        <taxon>Bacillati</taxon>
        <taxon>Actinomycetota</taxon>
        <taxon>Coriobacteriia</taxon>
        <taxon>Coriobacteriales</taxon>
        <taxon>Kribbibacteriaceae</taxon>
        <taxon>Granulimonas</taxon>
    </lineage>
</organism>
<dbReference type="FunFam" id="1.10.287.610:FF:000001">
    <property type="entry name" value="30S ribosomal protein S2"/>
    <property type="match status" value="1"/>
</dbReference>
<dbReference type="PROSITE" id="PS00963">
    <property type="entry name" value="RIBOSOMAL_S2_2"/>
    <property type="match status" value="1"/>
</dbReference>
<evidence type="ECO:0000313" key="8">
    <source>
        <dbReference type="Proteomes" id="UP001055025"/>
    </source>
</evidence>
<accession>A0AAV5B4W0</accession>
<reference evidence="7" key="1">
    <citation type="journal article" date="2022" name="Int. J. Syst. Evol. Microbiol.">
        <title>Granulimonas faecalis gen. nov., sp. nov., and Leptogranulimonas caecicola gen. nov., sp. nov., novel lactate-producing Atopobiaceae bacteria isolated from mouse intestines, and an emended description of the family Atopobiaceae.</title>
        <authorList>
            <person name="Morinaga K."/>
            <person name="Kusada H."/>
            <person name="Sakamoto S."/>
            <person name="Murakami T."/>
            <person name="Toyoda A."/>
            <person name="Mori H."/>
            <person name="Meng X.Y."/>
            <person name="Takashino M."/>
            <person name="Murotomi K."/>
            <person name="Tamaki H."/>
        </authorList>
    </citation>
    <scope>NUCLEOTIDE SEQUENCE</scope>
    <source>
        <strain evidence="7">OPF53</strain>
    </source>
</reference>
<evidence type="ECO:0000256" key="1">
    <source>
        <dbReference type="ARBA" id="ARBA00006242"/>
    </source>
</evidence>
<dbReference type="GO" id="GO:0022627">
    <property type="term" value="C:cytosolic small ribosomal subunit"/>
    <property type="evidence" value="ECO:0007669"/>
    <property type="project" value="TreeGrafter"/>
</dbReference>
<comment type="caution">
    <text evidence="7">The sequence shown here is derived from an EMBL/GenBank/DDBJ whole genome shotgun (WGS) entry which is preliminary data.</text>
</comment>
<dbReference type="PRINTS" id="PR00395">
    <property type="entry name" value="RIBOSOMALS2"/>
</dbReference>
<evidence type="ECO:0000256" key="3">
    <source>
        <dbReference type="ARBA" id="ARBA00023274"/>
    </source>
</evidence>
<gene>
    <name evidence="5 7" type="primary">rpsB</name>
    <name evidence="7" type="ORF">ATOP_10350</name>
</gene>
<evidence type="ECO:0000256" key="6">
    <source>
        <dbReference type="RuleBase" id="RU003631"/>
    </source>
</evidence>
<evidence type="ECO:0000313" key="7">
    <source>
        <dbReference type="EMBL" id="GJM55380.1"/>
    </source>
</evidence>
<dbReference type="GO" id="GO:0006412">
    <property type="term" value="P:translation"/>
    <property type="evidence" value="ECO:0007669"/>
    <property type="project" value="UniProtKB-UniRule"/>
</dbReference>
<dbReference type="SUPFAM" id="SSF52313">
    <property type="entry name" value="Ribosomal protein S2"/>
    <property type="match status" value="1"/>
</dbReference>
<dbReference type="PANTHER" id="PTHR12534:SF0">
    <property type="entry name" value="SMALL RIBOSOMAL SUBUNIT PROTEIN US2M"/>
    <property type="match status" value="1"/>
</dbReference>
<proteinExistence type="inferred from homology"/>
<dbReference type="InterPro" id="IPR023591">
    <property type="entry name" value="Ribosomal_uS2_flav_dom_sf"/>
</dbReference>
<dbReference type="InterPro" id="IPR018130">
    <property type="entry name" value="Ribosomal_uS2_CS"/>
</dbReference>
<dbReference type="NCBIfam" id="TIGR01011">
    <property type="entry name" value="rpsB_bact"/>
    <property type="match status" value="1"/>
</dbReference>
<dbReference type="InterPro" id="IPR005706">
    <property type="entry name" value="Ribosomal_uS2_bac/mit/plastid"/>
</dbReference>
<dbReference type="Gene3D" id="3.40.50.10490">
    <property type="entry name" value="Glucose-6-phosphate isomerase like protein, domain 1"/>
    <property type="match status" value="1"/>
</dbReference>
<protein>
    <recommendedName>
        <fullName evidence="4 5">Small ribosomal subunit protein uS2</fullName>
    </recommendedName>
</protein>
<dbReference type="Proteomes" id="UP001055025">
    <property type="component" value="Unassembled WGS sequence"/>
</dbReference>
<dbReference type="RefSeq" id="WP_204407358.1">
    <property type="nucleotide sequence ID" value="NZ_BQKC01000001.1"/>
</dbReference>
<dbReference type="GO" id="GO:0003735">
    <property type="term" value="F:structural constituent of ribosome"/>
    <property type="evidence" value="ECO:0007669"/>
    <property type="project" value="InterPro"/>
</dbReference>
<dbReference type="PANTHER" id="PTHR12534">
    <property type="entry name" value="30S RIBOSOMAL PROTEIN S2 PROKARYOTIC AND ORGANELLAR"/>
    <property type="match status" value="1"/>
</dbReference>
<keyword evidence="8" id="KW-1185">Reference proteome</keyword>
<comment type="similarity">
    <text evidence="1 5 6">Belongs to the universal ribosomal protein uS2 family.</text>
</comment>
<evidence type="ECO:0000256" key="5">
    <source>
        <dbReference type="HAMAP-Rule" id="MF_00291"/>
    </source>
</evidence>
<dbReference type="Gene3D" id="1.10.287.610">
    <property type="entry name" value="Helix hairpin bin"/>
    <property type="match status" value="1"/>
</dbReference>
<dbReference type="InterPro" id="IPR001865">
    <property type="entry name" value="Ribosomal_uS2"/>
</dbReference>
<keyword evidence="2 5" id="KW-0689">Ribosomal protein</keyword>
<evidence type="ECO:0000256" key="2">
    <source>
        <dbReference type="ARBA" id="ARBA00022980"/>
    </source>
</evidence>
<dbReference type="AlphaFoldDB" id="A0AAV5B4W0"/>
<name>A0AAV5B4W0_9ACTN</name>
<dbReference type="Pfam" id="PF00318">
    <property type="entry name" value="Ribosomal_S2"/>
    <property type="match status" value="1"/>
</dbReference>
<dbReference type="EMBL" id="BQKC01000001">
    <property type="protein sequence ID" value="GJM55380.1"/>
    <property type="molecule type" value="Genomic_DNA"/>
</dbReference>
<dbReference type="HAMAP" id="MF_00291_B">
    <property type="entry name" value="Ribosomal_uS2_B"/>
    <property type="match status" value="1"/>
</dbReference>
<keyword evidence="3 5" id="KW-0687">Ribonucleoprotein</keyword>
<sequence>MAVKINIKTLLDAGCHYGHQTRRWNPKMKPYIFGERNGIYILDLKQTIVDADKAYTFLKNLTAKGGTVLFVGTKKQAQEPVAAQAERCGMPYINNRWLGGVLTNFVTMRSRIERMTELEAMQEDGRMALLPKKEQSVLTKELEKLTKNLGGVREMKALPQALFVVDTKREEIAIREARRLKIPVVALLDTNSDPDVVDYGIPANDDAIRSVSLMCELIADAVLAGNGREQISAEEMAGTPAVTDAVENQILDVQPEVSDAKAAVSVDGRTVESVTTAETDDKVAR</sequence>